<dbReference type="HAMAP" id="MF_01107">
    <property type="entry name" value="ArgD_aminotrans_3"/>
    <property type="match status" value="1"/>
</dbReference>
<dbReference type="PANTHER" id="PTHR11986:SF79">
    <property type="entry name" value="ACETYLORNITHINE AMINOTRANSFERASE, MITOCHONDRIAL"/>
    <property type="match status" value="1"/>
</dbReference>
<sequence length="382" mass="38921">MIAAGARDAVLPTYARADLTVVRGEGCRVWDDAGRSYLDFVAGIAVVGLGHCAPGPAEAARAQLDRLWHASNLYWTEPMLRLAGLLSERCGGARAFFCNSGAEANEAALKIARKATGRTRIVALAGGFHGRTLGALSATGQPAKWEGFGPLVPGVAFAKPNDVESLEAALAPAADTALVLLEPVLGEGGVIPLERAFARAAAELAREIGALLCVDEVQTGMGRSGTFFAHEQLGVEPDLVTLAKGLGNGLPIGALLAGERAAPGFVPGDHGSTFGGNPVASAAACAVVEAIDETLLGHVRARGTQLAAGLEALPGVLEVRGRGLLLGARLDRPVGPVVDACRDAGLLVLSAGPDVLRLTPPLVVSEDQVVEALATIGSVLAA</sequence>
<keyword evidence="4 5" id="KW-0663">Pyridoxal phosphate</keyword>
<dbReference type="Gene3D" id="3.90.1150.10">
    <property type="entry name" value="Aspartate Aminotransferase, domain 1"/>
    <property type="match status" value="1"/>
</dbReference>
<evidence type="ECO:0000256" key="1">
    <source>
        <dbReference type="ARBA" id="ARBA00022576"/>
    </source>
</evidence>
<evidence type="ECO:0000256" key="4">
    <source>
        <dbReference type="ARBA" id="ARBA00022898"/>
    </source>
</evidence>
<dbReference type="FunFam" id="3.40.640.10:FF:000004">
    <property type="entry name" value="Acetylornithine aminotransferase"/>
    <property type="match status" value="1"/>
</dbReference>
<reference evidence="7" key="2">
    <citation type="journal article" date="2019" name="MicrobiologyOpen">
        <title>High-quality draft genome sequence of Gaiella occulta isolated from a 150 meter deep mineral water borehole and comparison with the genome sequences of other deep-branching lineages of the phylum Actinobacteria.</title>
        <authorList>
            <person name="Severino R."/>
            <person name="Froufe H.J.C."/>
            <person name="Barroso C."/>
            <person name="Albuquerque L."/>
            <person name="Lobo-da-Cunha A."/>
            <person name="da Costa M.S."/>
            <person name="Egas C."/>
        </authorList>
    </citation>
    <scope>NUCLEOTIDE SEQUENCE [LARGE SCALE GENOMIC DNA]</scope>
    <source>
        <strain evidence="7">F2-233</strain>
    </source>
</reference>
<feature type="binding site" evidence="5">
    <location>
        <position position="128"/>
    </location>
    <ligand>
        <name>pyridoxal 5'-phosphate</name>
        <dbReference type="ChEBI" id="CHEBI:597326"/>
    </ligand>
</feature>
<dbReference type="Pfam" id="PF00202">
    <property type="entry name" value="Aminotran_3"/>
    <property type="match status" value="1"/>
</dbReference>
<dbReference type="GO" id="GO:0005737">
    <property type="term" value="C:cytoplasm"/>
    <property type="evidence" value="ECO:0007669"/>
    <property type="project" value="UniProtKB-SubCell"/>
</dbReference>
<feature type="binding site" evidence="5">
    <location>
        <position position="131"/>
    </location>
    <ligand>
        <name>N(2)-acetyl-L-ornithine</name>
        <dbReference type="ChEBI" id="CHEBI:57805"/>
    </ligand>
</feature>
<comment type="miscellaneous">
    <text evidence="5">May also have succinyldiaminopimelate aminotransferase activity, thus carrying out the corresponding step in lysine biosynthesis.</text>
</comment>
<dbReference type="EC" id="2.6.1.11" evidence="5"/>
<keyword evidence="2 5" id="KW-0028">Amino-acid biosynthesis</keyword>
<dbReference type="EMBL" id="QQZY01000001">
    <property type="protein sequence ID" value="RDI75641.1"/>
    <property type="molecule type" value="Genomic_DNA"/>
</dbReference>
<organism evidence="6 7">
    <name type="scientific">Gaiella occulta</name>
    <dbReference type="NCBI Taxonomy" id="1002870"/>
    <lineage>
        <taxon>Bacteria</taxon>
        <taxon>Bacillati</taxon>
        <taxon>Actinomycetota</taxon>
        <taxon>Thermoleophilia</taxon>
        <taxon>Gaiellales</taxon>
        <taxon>Gaiellaceae</taxon>
        <taxon>Gaiella</taxon>
    </lineage>
</organism>
<comment type="subunit">
    <text evidence="5">Homodimer.</text>
</comment>
<comment type="subcellular location">
    <subcellularLocation>
        <location evidence="5">Cytoplasm</location>
    </subcellularLocation>
</comment>
<dbReference type="GO" id="GO:0003992">
    <property type="term" value="F:N2-acetyl-L-ornithine:2-oxoglutarate 5-aminotransferase activity"/>
    <property type="evidence" value="ECO:0007669"/>
    <property type="project" value="UniProtKB-UniRule"/>
</dbReference>
<dbReference type="UniPathway" id="UPA00068">
    <property type="reaction ID" value="UER00109"/>
</dbReference>
<dbReference type="SUPFAM" id="SSF53383">
    <property type="entry name" value="PLP-dependent transferases"/>
    <property type="match status" value="1"/>
</dbReference>
<name>A0A7M2YZY4_9ACTN</name>
<evidence type="ECO:0000313" key="6">
    <source>
        <dbReference type="EMBL" id="RDI75641.1"/>
    </source>
</evidence>
<dbReference type="GO" id="GO:0042802">
    <property type="term" value="F:identical protein binding"/>
    <property type="evidence" value="ECO:0007669"/>
    <property type="project" value="TreeGrafter"/>
</dbReference>
<comment type="catalytic activity">
    <reaction evidence="5">
        <text>N(2)-acetyl-L-ornithine + 2-oxoglutarate = N-acetyl-L-glutamate 5-semialdehyde + L-glutamate</text>
        <dbReference type="Rhea" id="RHEA:18049"/>
        <dbReference type="ChEBI" id="CHEBI:16810"/>
        <dbReference type="ChEBI" id="CHEBI:29123"/>
        <dbReference type="ChEBI" id="CHEBI:29985"/>
        <dbReference type="ChEBI" id="CHEBI:57805"/>
        <dbReference type="EC" id="2.6.1.11"/>
    </reaction>
</comment>
<dbReference type="Gene3D" id="3.40.640.10">
    <property type="entry name" value="Type I PLP-dependent aspartate aminotransferase-like (Major domain)"/>
    <property type="match status" value="1"/>
</dbReference>
<comment type="caution">
    <text evidence="6">The sequence shown here is derived from an EMBL/GenBank/DDBJ whole genome shotgun (WGS) entry which is preliminary data.</text>
</comment>
<dbReference type="InterPro" id="IPR015422">
    <property type="entry name" value="PyrdxlP-dep_Trfase_small"/>
</dbReference>
<keyword evidence="7" id="KW-1185">Reference proteome</keyword>
<dbReference type="AlphaFoldDB" id="A0A7M2YZY4"/>
<dbReference type="InterPro" id="IPR015424">
    <property type="entry name" value="PyrdxlP-dep_Trfase"/>
</dbReference>
<feature type="binding site" evidence="5">
    <location>
        <begin position="101"/>
        <end position="102"/>
    </location>
    <ligand>
        <name>pyridoxal 5'-phosphate</name>
        <dbReference type="ChEBI" id="CHEBI:597326"/>
    </ligand>
</feature>
<comment type="similarity">
    <text evidence="5">Belongs to the class-III pyridoxal-phosphate-dependent aminotransferase family. ArgD subfamily.</text>
</comment>
<comment type="pathway">
    <text evidence="5">Amino-acid biosynthesis; L-arginine biosynthesis; N(2)-acetyl-L-ornithine from L-glutamate: step 4/4.</text>
</comment>
<dbReference type="PIRSF" id="PIRSF000521">
    <property type="entry name" value="Transaminase_4ab_Lys_Orn"/>
    <property type="match status" value="1"/>
</dbReference>
<dbReference type="NCBIfam" id="TIGR00707">
    <property type="entry name" value="argD"/>
    <property type="match status" value="1"/>
</dbReference>
<accession>A0A7M2YZY4</accession>
<feature type="modified residue" description="N6-(pyridoxal phosphate)lysine" evidence="5">
    <location>
        <position position="244"/>
    </location>
</feature>
<gene>
    <name evidence="5" type="primary">argD</name>
    <name evidence="6" type="ORF">Gocc_0060</name>
</gene>
<keyword evidence="5" id="KW-0055">Arginine biosynthesis</keyword>
<dbReference type="CDD" id="cd00610">
    <property type="entry name" value="OAT_like"/>
    <property type="match status" value="1"/>
</dbReference>
<proteinExistence type="inferred from homology"/>
<evidence type="ECO:0000256" key="5">
    <source>
        <dbReference type="HAMAP-Rule" id="MF_01107"/>
    </source>
</evidence>
<evidence type="ECO:0000256" key="3">
    <source>
        <dbReference type="ARBA" id="ARBA00022679"/>
    </source>
</evidence>
<dbReference type="PROSITE" id="PS00600">
    <property type="entry name" value="AA_TRANSFER_CLASS_3"/>
    <property type="match status" value="1"/>
</dbReference>
<dbReference type="InterPro" id="IPR005814">
    <property type="entry name" value="Aminotrans_3"/>
</dbReference>
<dbReference type="InterPro" id="IPR050103">
    <property type="entry name" value="Class-III_PLP-dep_AT"/>
</dbReference>
<dbReference type="InterPro" id="IPR004636">
    <property type="entry name" value="AcOrn/SuccOrn_fam"/>
</dbReference>
<feature type="binding site" evidence="5">
    <location>
        <begin position="215"/>
        <end position="218"/>
    </location>
    <ligand>
        <name>pyridoxal 5'-phosphate</name>
        <dbReference type="ChEBI" id="CHEBI:597326"/>
    </ligand>
</feature>
<dbReference type="InterPro" id="IPR015421">
    <property type="entry name" value="PyrdxlP-dep_Trfase_major"/>
</dbReference>
<keyword evidence="5" id="KW-0963">Cytoplasm</keyword>
<comment type="cofactor">
    <cofactor evidence="5">
        <name>pyridoxal 5'-phosphate</name>
        <dbReference type="ChEBI" id="CHEBI:597326"/>
    </cofactor>
    <text evidence="5">Binds 1 pyridoxal phosphate per subunit.</text>
</comment>
<dbReference type="GO" id="GO:0030170">
    <property type="term" value="F:pyridoxal phosphate binding"/>
    <property type="evidence" value="ECO:0007669"/>
    <property type="project" value="InterPro"/>
</dbReference>
<keyword evidence="3 5" id="KW-0808">Transferase</keyword>
<dbReference type="RefSeq" id="WP_220150366.1">
    <property type="nucleotide sequence ID" value="NZ_QQZY01000001.1"/>
</dbReference>
<dbReference type="PANTHER" id="PTHR11986">
    <property type="entry name" value="AMINOTRANSFERASE CLASS III"/>
    <property type="match status" value="1"/>
</dbReference>
<keyword evidence="1 5" id="KW-0032">Aminotransferase</keyword>
<feature type="binding site" evidence="5">
    <location>
        <position position="272"/>
    </location>
    <ligand>
        <name>N(2)-acetyl-L-ornithine</name>
        <dbReference type="ChEBI" id="CHEBI:57805"/>
    </ligand>
</feature>
<evidence type="ECO:0000313" key="7">
    <source>
        <dbReference type="Proteomes" id="UP000254134"/>
    </source>
</evidence>
<protein>
    <recommendedName>
        <fullName evidence="5">Acetylornithine aminotransferase</fullName>
        <shortName evidence="5">ACOAT</shortName>
        <ecNumber evidence="5">2.6.1.11</ecNumber>
    </recommendedName>
</protein>
<feature type="binding site" evidence="5">
    <location>
        <position position="273"/>
    </location>
    <ligand>
        <name>pyridoxal 5'-phosphate</name>
        <dbReference type="ChEBI" id="CHEBI:597326"/>
    </ligand>
</feature>
<evidence type="ECO:0000256" key="2">
    <source>
        <dbReference type="ARBA" id="ARBA00022605"/>
    </source>
</evidence>
<dbReference type="NCBIfam" id="NF002325">
    <property type="entry name" value="PRK01278.1"/>
    <property type="match status" value="1"/>
</dbReference>
<dbReference type="Proteomes" id="UP000254134">
    <property type="component" value="Unassembled WGS sequence"/>
</dbReference>
<dbReference type="GO" id="GO:0006526">
    <property type="term" value="P:L-arginine biosynthetic process"/>
    <property type="evidence" value="ECO:0007669"/>
    <property type="project" value="UniProtKB-UniRule"/>
</dbReference>
<reference evidence="6 7" key="1">
    <citation type="submission" date="2018-07" db="EMBL/GenBank/DDBJ databases">
        <title>High-quality-draft genome sequence of Gaiella occulta.</title>
        <authorList>
            <person name="Severino R."/>
            <person name="Froufe H.J.C."/>
            <person name="Rainey F.A."/>
            <person name="Barroso C."/>
            <person name="Albuquerque L."/>
            <person name="Lobo-Da-Cunha A."/>
            <person name="Da Costa M.S."/>
            <person name="Egas C."/>
        </authorList>
    </citation>
    <scope>NUCLEOTIDE SEQUENCE [LARGE SCALE GENOMIC DNA]</scope>
    <source>
        <strain evidence="6 7">F2-233</strain>
    </source>
</reference>
<dbReference type="InterPro" id="IPR049704">
    <property type="entry name" value="Aminotrans_3_PPA_site"/>
</dbReference>